<dbReference type="PANTHER" id="PTHR43312">
    <property type="entry name" value="D-THREO-ALDOSE 1-DEHYDROGENASE"/>
    <property type="match status" value="1"/>
</dbReference>
<dbReference type="SUPFAM" id="SSF51430">
    <property type="entry name" value="NAD(P)-linked oxidoreductase"/>
    <property type="match status" value="1"/>
</dbReference>
<feature type="domain" description="NADP-dependent oxidoreductase" evidence="1">
    <location>
        <begin position="15"/>
        <end position="177"/>
    </location>
</feature>
<dbReference type="PANTHER" id="PTHR43312:SF1">
    <property type="entry name" value="NADP-DEPENDENT OXIDOREDUCTASE DOMAIN-CONTAINING PROTEIN"/>
    <property type="match status" value="1"/>
</dbReference>
<comment type="caution">
    <text evidence="2">The sequence shown here is derived from an EMBL/GenBank/DDBJ whole genome shotgun (WGS) entry which is preliminary data.</text>
</comment>
<keyword evidence="3" id="KW-1185">Reference proteome</keyword>
<reference evidence="3" key="1">
    <citation type="journal article" date="2019" name="Int. J. Syst. Evol. Microbiol.">
        <title>The Global Catalogue of Microorganisms (GCM) 10K type strain sequencing project: providing services to taxonomists for standard genome sequencing and annotation.</title>
        <authorList>
            <consortium name="The Broad Institute Genomics Platform"/>
            <consortium name="The Broad Institute Genome Sequencing Center for Infectious Disease"/>
            <person name="Wu L."/>
            <person name="Ma J."/>
        </authorList>
    </citation>
    <scope>NUCLEOTIDE SEQUENCE [LARGE SCALE GENOMIC DNA]</scope>
    <source>
        <strain evidence="3">CGMCC 1.12471</strain>
    </source>
</reference>
<protein>
    <submittedName>
        <fullName evidence="2">Aldo/keto reductase</fullName>
    </submittedName>
</protein>
<name>A0ABW4LA69_9MICO</name>
<evidence type="ECO:0000259" key="1">
    <source>
        <dbReference type="Pfam" id="PF00248"/>
    </source>
</evidence>
<dbReference type="Pfam" id="PF00248">
    <property type="entry name" value="Aldo_ket_red"/>
    <property type="match status" value="1"/>
</dbReference>
<sequence length="262" mass="27728">MNAIERSEDRDRIHIGVGTANLRSLGRRSSIRDVATLLRAAVELGATTIDTADTYGAGSAERALAAAAAGVGSRDLRVITKGGYVFPDLPMPLRPLNQPAKKLVGALVPRQRFDAAHLRRAWSASRERLQGLPVHAYCLHNPPASVLRAGEAVQVLDSLRASGAFDMVGVSVDDTADAALLPDLDGLGLVELSAHTWRELPAAARARLKGRGIEIVINRALHLHPDPATALQMLTAMDQAPDVIIVGTRNPAHLAAAVEAVA</sequence>
<dbReference type="Proteomes" id="UP001597347">
    <property type="component" value="Unassembled WGS sequence"/>
</dbReference>
<evidence type="ECO:0000313" key="2">
    <source>
        <dbReference type="EMBL" id="MFD1720170.1"/>
    </source>
</evidence>
<dbReference type="EMBL" id="JBHUEA010000001">
    <property type="protein sequence ID" value="MFD1720170.1"/>
    <property type="molecule type" value="Genomic_DNA"/>
</dbReference>
<dbReference type="InterPro" id="IPR053135">
    <property type="entry name" value="AKR2_Oxidoreductase"/>
</dbReference>
<dbReference type="Gene3D" id="3.20.20.100">
    <property type="entry name" value="NADP-dependent oxidoreductase domain"/>
    <property type="match status" value="1"/>
</dbReference>
<proteinExistence type="predicted"/>
<dbReference type="InterPro" id="IPR023210">
    <property type="entry name" value="NADP_OxRdtase_dom"/>
</dbReference>
<accession>A0ABW4LA69</accession>
<evidence type="ECO:0000313" key="3">
    <source>
        <dbReference type="Proteomes" id="UP001597347"/>
    </source>
</evidence>
<dbReference type="RefSeq" id="WP_377931377.1">
    <property type="nucleotide sequence ID" value="NZ_JBHUEA010000001.1"/>
</dbReference>
<gene>
    <name evidence="2" type="ORF">ACFSBI_01285</name>
</gene>
<organism evidence="2 3">
    <name type="scientific">Amnibacterium endophyticum</name>
    <dbReference type="NCBI Taxonomy" id="2109337"/>
    <lineage>
        <taxon>Bacteria</taxon>
        <taxon>Bacillati</taxon>
        <taxon>Actinomycetota</taxon>
        <taxon>Actinomycetes</taxon>
        <taxon>Micrococcales</taxon>
        <taxon>Microbacteriaceae</taxon>
        <taxon>Amnibacterium</taxon>
    </lineage>
</organism>
<dbReference type="InterPro" id="IPR036812">
    <property type="entry name" value="NAD(P)_OxRdtase_dom_sf"/>
</dbReference>